<sequence>MPASWLLRVRNFVPQRVAQTIARSSEPNSFLRLGKTAVGSRLHCWICLDSHRFLKVEDVAFNTTSIALYVKFWRPTWGSPKILNELLSLGVRFDFKNEKTLAYRVRSSQQLGVVLIT</sequence>
<protein>
    <submittedName>
        <fullName evidence="1">Uncharacterized protein</fullName>
    </submittedName>
</protein>
<name>A0AAW1MG26_POPJA</name>
<dbReference type="Proteomes" id="UP001458880">
    <property type="component" value="Unassembled WGS sequence"/>
</dbReference>
<proteinExistence type="predicted"/>
<evidence type="ECO:0000313" key="2">
    <source>
        <dbReference type="Proteomes" id="UP001458880"/>
    </source>
</evidence>
<organism evidence="1 2">
    <name type="scientific">Popillia japonica</name>
    <name type="common">Japanese beetle</name>
    <dbReference type="NCBI Taxonomy" id="7064"/>
    <lineage>
        <taxon>Eukaryota</taxon>
        <taxon>Metazoa</taxon>
        <taxon>Ecdysozoa</taxon>
        <taxon>Arthropoda</taxon>
        <taxon>Hexapoda</taxon>
        <taxon>Insecta</taxon>
        <taxon>Pterygota</taxon>
        <taxon>Neoptera</taxon>
        <taxon>Endopterygota</taxon>
        <taxon>Coleoptera</taxon>
        <taxon>Polyphaga</taxon>
        <taxon>Scarabaeiformia</taxon>
        <taxon>Scarabaeidae</taxon>
        <taxon>Rutelinae</taxon>
        <taxon>Popillia</taxon>
    </lineage>
</organism>
<evidence type="ECO:0000313" key="1">
    <source>
        <dbReference type="EMBL" id="KAK9746624.1"/>
    </source>
</evidence>
<comment type="caution">
    <text evidence="1">The sequence shown here is derived from an EMBL/GenBank/DDBJ whole genome shotgun (WGS) entry which is preliminary data.</text>
</comment>
<keyword evidence="2" id="KW-1185">Reference proteome</keyword>
<reference evidence="1 2" key="1">
    <citation type="journal article" date="2024" name="BMC Genomics">
        <title>De novo assembly and annotation of Popillia japonica's genome with initial clues to its potential as an invasive pest.</title>
        <authorList>
            <person name="Cucini C."/>
            <person name="Boschi S."/>
            <person name="Funari R."/>
            <person name="Cardaioli E."/>
            <person name="Iannotti N."/>
            <person name="Marturano G."/>
            <person name="Paoli F."/>
            <person name="Bruttini M."/>
            <person name="Carapelli A."/>
            <person name="Frati F."/>
            <person name="Nardi F."/>
        </authorList>
    </citation>
    <scope>NUCLEOTIDE SEQUENCE [LARGE SCALE GENOMIC DNA]</scope>
    <source>
        <strain evidence="1">DMR45628</strain>
    </source>
</reference>
<accession>A0AAW1MG26</accession>
<dbReference type="EMBL" id="JASPKY010000038">
    <property type="protein sequence ID" value="KAK9746624.1"/>
    <property type="molecule type" value="Genomic_DNA"/>
</dbReference>
<gene>
    <name evidence="1" type="ORF">QE152_g5898</name>
</gene>
<dbReference type="AlphaFoldDB" id="A0AAW1MG26"/>